<evidence type="ECO:0000313" key="1">
    <source>
        <dbReference type="EMBL" id="CCE89066.1"/>
    </source>
</evidence>
<dbReference type="EMBL" id="FO082054">
    <property type="protein sequence ID" value="CCE89066.1"/>
    <property type="molecule type" value="Genomic_DNA"/>
</dbReference>
<name>G8YLY2_PICSO</name>
<proteinExistence type="predicted"/>
<gene>
    <name evidence="1" type="primary">Piso0_001864</name>
    <name evidence="1" type="ORF">GNLVRS01_PISO0F15735g</name>
</gene>
<dbReference type="HOGENOM" id="CLU_1835872_0_0_1"/>
<dbReference type="InParanoid" id="G8YLY2"/>
<protein>
    <submittedName>
        <fullName evidence="1">Piso0_001864 protein</fullName>
    </submittedName>
</protein>
<organism evidence="1 2">
    <name type="scientific">Pichia sorbitophila (strain ATCC MYA-4447 / BCRC 22081 / CBS 7064 / NBRC 10061 / NRRL Y-12695)</name>
    <name type="common">Hybrid yeast</name>
    <dbReference type="NCBI Taxonomy" id="559304"/>
    <lineage>
        <taxon>Eukaryota</taxon>
        <taxon>Fungi</taxon>
        <taxon>Dikarya</taxon>
        <taxon>Ascomycota</taxon>
        <taxon>Saccharomycotina</taxon>
        <taxon>Pichiomycetes</taxon>
        <taxon>Debaryomycetaceae</taxon>
        <taxon>Millerozyma</taxon>
    </lineage>
</organism>
<dbReference type="Proteomes" id="UP000005222">
    <property type="component" value="Chromosome F"/>
</dbReference>
<sequence>MAMAQHCNRAGSWKAGTKSHVNCICLSHTMLCLSRSQLMPDDSSPNPTTTFNSVLALAYIPMAYETAYTMYERFSLCVYGRHQHKGRGCWLVSSLSVLLCSSRSSRSPSDHGSSPLATASYVGISNEKKVFQQDTVSSQH</sequence>
<accession>G8YLY2</accession>
<keyword evidence="2" id="KW-1185">Reference proteome</keyword>
<dbReference type="AlphaFoldDB" id="G8YLY2"/>
<reference evidence="1 2" key="1">
    <citation type="journal article" date="2012" name="G3 (Bethesda)">
        <title>Pichia sorbitophila, an interspecies yeast hybrid reveals early steps of genome resolution following polyploidization.</title>
        <authorList>
            <person name="Leh Louis V."/>
            <person name="Despons L."/>
            <person name="Friedrich A."/>
            <person name="Martin T."/>
            <person name="Durrens P."/>
            <person name="Casaregola S."/>
            <person name="Neuveglise C."/>
            <person name="Fairhead C."/>
            <person name="Marck C."/>
            <person name="Cruz J.A."/>
            <person name="Straub M.L."/>
            <person name="Kugler V."/>
            <person name="Sacerdot C."/>
            <person name="Uzunov Z."/>
            <person name="Thierry A."/>
            <person name="Weiss S."/>
            <person name="Bleykasten C."/>
            <person name="De Montigny J."/>
            <person name="Jacques N."/>
            <person name="Jung P."/>
            <person name="Lemaire M."/>
            <person name="Mallet S."/>
            <person name="Morel G."/>
            <person name="Richard G.F."/>
            <person name="Sarkar A."/>
            <person name="Savel G."/>
            <person name="Schacherer J."/>
            <person name="Seret M.L."/>
            <person name="Talla E."/>
            <person name="Samson G."/>
            <person name="Jubin C."/>
            <person name="Poulain J."/>
            <person name="Vacherie B."/>
            <person name="Barbe V."/>
            <person name="Pelletier E."/>
            <person name="Sherman D.J."/>
            <person name="Westhof E."/>
            <person name="Weissenbach J."/>
            <person name="Baret P.V."/>
            <person name="Wincker P."/>
            <person name="Gaillardin C."/>
            <person name="Dujon B."/>
            <person name="Souciet J.L."/>
        </authorList>
    </citation>
    <scope>NUCLEOTIDE SEQUENCE [LARGE SCALE GENOMIC DNA]</scope>
    <source>
        <strain evidence="2">ATCC MYA-4447 / BCRC 22081 / CBS 7064 / NBRC 10061 / NRRL Y-12695</strain>
    </source>
</reference>
<evidence type="ECO:0000313" key="2">
    <source>
        <dbReference type="Proteomes" id="UP000005222"/>
    </source>
</evidence>